<protein>
    <submittedName>
        <fullName evidence="2">ABC transporter, permease protein (Cluster 3, basic aa/glutamine/opines)</fullName>
    </submittedName>
</protein>
<feature type="region of interest" description="Disordered" evidence="1">
    <location>
        <begin position="215"/>
        <end position="361"/>
    </location>
</feature>
<feature type="compositionally biased region" description="Basic and acidic residues" evidence="1">
    <location>
        <begin position="165"/>
        <end position="176"/>
    </location>
</feature>
<organism evidence="2">
    <name type="scientific">uncultured Solirubrobacteraceae bacterium</name>
    <dbReference type="NCBI Taxonomy" id="1162706"/>
    <lineage>
        <taxon>Bacteria</taxon>
        <taxon>Bacillati</taxon>
        <taxon>Actinomycetota</taxon>
        <taxon>Thermoleophilia</taxon>
        <taxon>Solirubrobacterales</taxon>
        <taxon>Solirubrobacteraceae</taxon>
        <taxon>environmental samples</taxon>
    </lineage>
</organism>
<feature type="region of interest" description="Disordered" evidence="1">
    <location>
        <begin position="1"/>
        <end position="117"/>
    </location>
</feature>
<feature type="region of interest" description="Disordered" evidence="1">
    <location>
        <begin position="149"/>
        <end position="176"/>
    </location>
</feature>
<feature type="non-terminal residue" evidence="2">
    <location>
        <position position="1"/>
    </location>
</feature>
<feature type="compositionally biased region" description="Basic residues" evidence="1">
    <location>
        <begin position="94"/>
        <end position="104"/>
    </location>
</feature>
<gene>
    <name evidence="2" type="ORF">AVDCRST_MAG69-854</name>
</gene>
<reference evidence="2" key="1">
    <citation type="submission" date="2020-02" db="EMBL/GenBank/DDBJ databases">
        <authorList>
            <person name="Meier V. D."/>
        </authorList>
    </citation>
    <scope>NUCLEOTIDE SEQUENCE</scope>
    <source>
        <strain evidence="2">AVDCRST_MAG69</strain>
    </source>
</reference>
<accession>A0A6J4S423</accession>
<feature type="non-terminal residue" evidence="2">
    <location>
        <position position="361"/>
    </location>
</feature>
<sequence length="361" mass="38772">EHGSPVAAQAAGARPAPLPLRADRRLPGGGRHGCRGAGSPPPRQPDRHQRSGLGAVAVARRRHHQPRAARRAAGRHGPRRARDDRRIGELPAHAHARQPRRRLLRSGAGDPGRRAGRALPVVPQRRCGDLRPQLPRVRAAGRLLAAVPPGGAEHRVPRRGRPGTGHRDRPRAGDPRHVALTGGARAGPPVHQLLPRHASAVAALVLLLRDRARAARRHRPVHRGDHRARPERRRVLGGGVPGRDPVDRARAVRGRAVAGHEPCPHPAPGHPPAGGPPRRPADDQRVRDPHQGHLAGGRPRPHPVPAGAAGHRPRHLLADLQRHPAAGVGGRLSDRHAADDPLRHLARAPLPLRPDRDSGRL</sequence>
<dbReference type="AlphaFoldDB" id="A0A6J4S423"/>
<feature type="compositionally biased region" description="Basic residues" evidence="1">
    <location>
        <begin position="215"/>
        <end position="232"/>
    </location>
</feature>
<feature type="compositionally biased region" description="Basic and acidic residues" evidence="1">
    <location>
        <begin position="279"/>
        <end position="291"/>
    </location>
</feature>
<feature type="compositionally biased region" description="Pro residues" evidence="1">
    <location>
        <begin position="264"/>
        <end position="278"/>
    </location>
</feature>
<dbReference type="EMBL" id="CADCVP010000104">
    <property type="protein sequence ID" value="CAA9482336.1"/>
    <property type="molecule type" value="Genomic_DNA"/>
</dbReference>
<feature type="compositionally biased region" description="Low complexity" evidence="1">
    <location>
        <begin position="1"/>
        <end position="15"/>
    </location>
</feature>
<feature type="compositionally biased region" description="Basic and acidic residues" evidence="1">
    <location>
        <begin position="332"/>
        <end position="343"/>
    </location>
</feature>
<evidence type="ECO:0000256" key="1">
    <source>
        <dbReference type="SAM" id="MobiDB-lite"/>
    </source>
</evidence>
<feature type="compositionally biased region" description="Basic residues" evidence="1">
    <location>
        <begin position="59"/>
        <end position="79"/>
    </location>
</feature>
<evidence type="ECO:0000313" key="2">
    <source>
        <dbReference type="EMBL" id="CAA9482336.1"/>
    </source>
</evidence>
<name>A0A6J4S423_9ACTN</name>
<proteinExistence type="predicted"/>